<dbReference type="AlphaFoldDB" id="S8CYD2"/>
<keyword evidence="11" id="KW-0812">Transmembrane</keyword>
<keyword evidence="14" id="KW-1185">Reference proteome</keyword>
<feature type="transmembrane region" description="Helical" evidence="11">
    <location>
        <begin position="113"/>
        <end position="143"/>
    </location>
</feature>
<comment type="catalytic activity">
    <reaction evidence="10">
        <text>a plastoquinone + NADH + (n+1) H(+)(in) = a plastoquinol + NAD(+) + n H(+)(out)</text>
        <dbReference type="Rhea" id="RHEA:42608"/>
        <dbReference type="Rhea" id="RHEA-COMP:9561"/>
        <dbReference type="Rhea" id="RHEA-COMP:9562"/>
        <dbReference type="ChEBI" id="CHEBI:15378"/>
        <dbReference type="ChEBI" id="CHEBI:17757"/>
        <dbReference type="ChEBI" id="CHEBI:57540"/>
        <dbReference type="ChEBI" id="CHEBI:57945"/>
        <dbReference type="ChEBI" id="CHEBI:62192"/>
    </reaction>
</comment>
<evidence type="ECO:0000256" key="4">
    <source>
        <dbReference type="ARBA" id="ARBA00022640"/>
    </source>
</evidence>
<evidence type="ECO:0000256" key="1">
    <source>
        <dbReference type="ARBA" id="ARBA00004334"/>
    </source>
</evidence>
<dbReference type="InterPro" id="IPR001750">
    <property type="entry name" value="ND/Mrp_TM"/>
</dbReference>
<organism evidence="13 14">
    <name type="scientific">Genlisea aurea</name>
    <dbReference type="NCBI Taxonomy" id="192259"/>
    <lineage>
        <taxon>Eukaryota</taxon>
        <taxon>Viridiplantae</taxon>
        <taxon>Streptophyta</taxon>
        <taxon>Embryophyta</taxon>
        <taxon>Tracheophyta</taxon>
        <taxon>Spermatophyta</taxon>
        <taxon>Magnoliopsida</taxon>
        <taxon>eudicotyledons</taxon>
        <taxon>Gunneridae</taxon>
        <taxon>Pentapetalae</taxon>
        <taxon>asterids</taxon>
        <taxon>lamiids</taxon>
        <taxon>Lamiales</taxon>
        <taxon>Lentibulariaceae</taxon>
        <taxon>Genlisea</taxon>
    </lineage>
</organism>
<feature type="non-terminal residue" evidence="13">
    <location>
        <position position="1"/>
    </location>
</feature>
<evidence type="ECO:0000259" key="12">
    <source>
        <dbReference type="Pfam" id="PF00361"/>
    </source>
</evidence>
<evidence type="ECO:0000313" key="13">
    <source>
        <dbReference type="EMBL" id="EPS70021.1"/>
    </source>
</evidence>
<evidence type="ECO:0000313" key="14">
    <source>
        <dbReference type="Proteomes" id="UP000015453"/>
    </source>
</evidence>
<name>S8CYD2_9LAMI</name>
<evidence type="ECO:0000256" key="5">
    <source>
        <dbReference type="ARBA" id="ARBA00022967"/>
    </source>
</evidence>
<feature type="non-terminal residue" evidence="13">
    <location>
        <position position="145"/>
    </location>
</feature>
<feature type="transmembrane region" description="Helical" evidence="11">
    <location>
        <begin position="89"/>
        <end position="107"/>
    </location>
</feature>
<dbReference type="GO" id="GO:0008137">
    <property type="term" value="F:NADH dehydrogenase (ubiquinone) activity"/>
    <property type="evidence" value="ECO:0007669"/>
    <property type="project" value="UniProtKB-EC"/>
</dbReference>
<dbReference type="EMBL" id="AUSU01001852">
    <property type="protein sequence ID" value="EPS70021.1"/>
    <property type="molecule type" value="Genomic_DNA"/>
</dbReference>
<evidence type="ECO:0000256" key="11">
    <source>
        <dbReference type="SAM" id="Phobius"/>
    </source>
</evidence>
<keyword evidence="4" id="KW-0934">Plastid</keyword>
<dbReference type="PRINTS" id="PR01437">
    <property type="entry name" value="NUOXDRDTASE4"/>
</dbReference>
<dbReference type="Pfam" id="PF00361">
    <property type="entry name" value="Proton_antipo_M"/>
    <property type="match status" value="1"/>
</dbReference>
<comment type="catalytic activity">
    <reaction evidence="9">
        <text>a plastoquinone + NADPH + (n+1) H(+)(in) = a plastoquinol + NADP(+) + n H(+)(out)</text>
        <dbReference type="Rhea" id="RHEA:42612"/>
        <dbReference type="Rhea" id="RHEA-COMP:9561"/>
        <dbReference type="Rhea" id="RHEA-COMP:9562"/>
        <dbReference type="ChEBI" id="CHEBI:15378"/>
        <dbReference type="ChEBI" id="CHEBI:17757"/>
        <dbReference type="ChEBI" id="CHEBI:57783"/>
        <dbReference type="ChEBI" id="CHEBI:58349"/>
        <dbReference type="ChEBI" id="CHEBI:62192"/>
    </reaction>
</comment>
<dbReference type="GO" id="GO:0042773">
    <property type="term" value="P:ATP synthesis coupled electron transport"/>
    <property type="evidence" value="ECO:0007669"/>
    <property type="project" value="InterPro"/>
</dbReference>
<comment type="subcellular location">
    <subcellularLocation>
        <location evidence="1">Plastid</location>
        <location evidence="1">Chloroplast thylakoid membrane</location>
    </subcellularLocation>
</comment>
<feature type="transmembrane region" description="Helical" evidence="11">
    <location>
        <begin position="47"/>
        <end position="68"/>
    </location>
</feature>
<dbReference type="EC" id="7.1.1.2" evidence="2"/>
<dbReference type="GO" id="GO:0003954">
    <property type="term" value="F:NADH dehydrogenase activity"/>
    <property type="evidence" value="ECO:0007669"/>
    <property type="project" value="TreeGrafter"/>
</dbReference>
<evidence type="ECO:0000256" key="2">
    <source>
        <dbReference type="ARBA" id="ARBA00012944"/>
    </source>
</evidence>
<gene>
    <name evidence="13" type="ORF">M569_04741</name>
</gene>
<dbReference type="InterPro" id="IPR003918">
    <property type="entry name" value="NADH_UbQ_OxRdtase"/>
</dbReference>
<evidence type="ECO:0000256" key="3">
    <source>
        <dbReference type="ARBA" id="ARBA00021006"/>
    </source>
</evidence>
<dbReference type="GO" id="GO:0015990">
    <property type="term" value="P:electron transport coupled proton transport"/>
    <property type="evidence" value="ECO:0007669"/>
    <property type="project" value="TreeGrafter"/>
</dbReference>
<keyword evidence="7" id="KW-0830">Ubiquinone</keyword>
<evidence type="ECO:0000256" key="9">
    <source>
        <dbReference type="ARBA" id="ARBA00047726"/>
    </source>
</evidence>
<sequence length="145" mass="15994">LIWLCLFIGFAVKTPLYPFHIWLPEAHSEAPTTGSVMLAGVLLKMGTYMMLSHGLISSALFFSIGLLYKIYGTRSLIYYNSLAHFMPRFSMAFFIFTLANMGFPGTAGFPGELLIFTALVGESIFLSVLVGIGSLFTGVYSIWLL</sequence>
<keyword evidence="6" id="KW-0520">NAD</keyword>
<comment type="caution">
    <text evidence="13">The sequence shown here is derived from an EMBL/GenBank/DDBJ whole genome shotgun (WGS) entry which is preliminary data.</text>
</comment>
<evidence type="ECO:0000256" key="8">
    <source>
        <dbReference type="ARBA" id="ARBA00031025"/>
    </source>
</evidence>
<dbReference type="PANTHER" id="PTHR43507">
    <property type="entry name" value="NADH-UBIQUINONE OXIDOREDUCTASE CHAIN 4"/>
    <property type="match status" value="1"/>
</dbReference>
<evidence type="ECO:0000256" key="10">
    <source>
        <dbReference type="ARBA" id="ARBA00048026"/>
    </source>
</evidence>
<keyword evidence="11" id="KW-0472">Membrane</keyword>
<dbReference type="GO" id="GO:0048039">
    <property type="term" value="F:ubiquinone binding"/>
    <property type="evidence" value="ECO:0007669"/>
    <property type="project" value="TreeGrafter"/>
</dbReference>
<feature type="domain" description="NADH:quinone oxidoreductase/Mrp antiporter transmembrane" evidence="12">
    <location>
        <begin position="2"/>
        <end position="51"/>
    </location>
</feature>
<protein>
    <recommendedName>
        <fullName evidence="3">NADH-ubiquinone oxidoreductase chain 4</fullName>
        <ecNumber evidence="2">7.1.1.2</ecNumber>
    </recommendedName>
    <alternativeName>
        <fullName evidence="8">NADH dehydrogenase subunit 4</fullName>
    </alternativeName>
</protein>
<dbReference type="Proteomes" id="UP000015453">
    <property type="component" value="Unassembled WGS sequence"/>
</dbReference>
<keyword evidence="11" id="KW-1133">Transmembrane helix</keyword>
<dbReference type="OrthoDB" id="564260at2759"/>
<dbReference type="PANTHER" id="PTHR43507:SF1">
    <property type="entry name" value="NADH-UBIQUINONE OXIDOREDUCTASE CHAIN 4"/>
    <property type="match status" value="1"/>
</dbReference>
<evidence type="ECO:0000256" key="7">
    <source>
        <dbReference type="ARBA" id="ARBA00023075"/>
    </source>
</evidence>
<evidence type="ECO:0000256" key="6">
    <source>
        <dbReference type="ARBA" id="ARBA00023027"/>
    </source>
</evidence>
<proteinExistence type="predicted"/>
<accession>S8CYD2</accession>
<reference evidence="13 14" key="1">
    <citation type="journal article" date="2013" name="BMC Genomics">
        <title>The miniature genome of a carnivorous plant Genlisea aurea contains a low number of genes and short non-coding sequences.</title>
        <authorList>
            <person name="Leushkin E.V."/>
            <person name="Sutormin R.A."/>
            <person name="Nabieva E.R."/>
            <person name="Penin A.A."/>
            <person name="Kondrashov A.S."/>
            <person name="Logacheva M.D."/>
        </authorList>
    </citation>
    <scope>NUCLEOTIDE SEQUENCE [LARGE SCALE GENOMIC DNA]</scope>
</reference>
<keyword evidence="5" id="KW-1278">Translocase</keyword>
<dbReference type="GO" id="GO:0009535">
    <property type="term" value="C:chloroplast thylakoid membrane"/>
    <property type="evidence" value="ECO:0007669"/>
    <property type="project" value="UniProtKB-SubCell"/>
</dbReference>